<evidence type="ECO:0000313" key="10">
    <source>
        <dbReference type="WBParaSite" id="MCOS_0000857101-mRNA-1"/>
    </source>
</evidence>
<dbReference type="InterPro" id="IPR050951">
    <property type="entry name" value="Retrovirus_Pol_polyprotein"/>
</dbReference>
<keyword evidence="4" id="KW-0255">Endonuclease</keyword>
<keyword evidence="5" id="KW-0378">Hydrolase</keyword>
<evidence type="ECO:0000259" key="7">
    <source>
        <dbReference type="Pfam" id="PF17917"/>
    </source>
</evidence>
<dbReference type="GO" id="GO:0016787">
    <property type="term" value="F:hydrolase activity"/>
    <property type="evidence" value="ECO:0007669"/>
    <property type="project" value="UniProtKB-KW"/>
</dbReference>
<evidence type="ECO:0000256" key="2">
    <source>
        <dbReference type="ARBA" id="ARBA00022695"/>
    </source>
</evidence>
<dbReference type="PANTHER" id="PTHR37984">
    <property type="entry name" value="PROTEIN CBG26694"/>
    <property type="match status" value="1"/>
</dbReference>
<dbReference type="PANTHER" id="PTHR37984:SF5">
    <property type="entry name" value="PROTEIN NYNRIN-LIKE"/>
    <property type="match status" value="1"/>
</dbReference>
<organism evidence="10">
    <name type="scientific">Mesocestoides corti</name>
    <name type="common">Flatworm</name>
    <dbReference type="NCBI Taxonomy" id="53468"/>
    <lineage>
        <taxon>Eukaryota</taxon>
        <taxon>Metazoa</taxon>
        <taxon>Spiralia</taxon>
        <taxon>Lophotrochozoa</taxon>
        <taxon>Platyhelminthes</taxon>
        <taxon>Cestoda</taxon>
        <taxon>Eucestoda</taxon>
        <taxon>Cyclophyllidea</taxon>
        <taxon>Mesocestoididae</taxon>
        <taxon>Mesocestoides</taxon>
    </lineage>
</organism>
<dbReference type="GO" id="GO:0004519">
    <property type="term" value="F:endonuclease activity"/>
    <property type="evidence" value="ECO:0007669"/>
    <property type="project" value="UniProtKB-KW"/>
</dbReference>
<evidence type="ECO:0000256" key="3">
    <source>
        <dbReference type="ARBA" id="ARBA00022722"/>
    </source>
</evidence>
<evidence type="ECO:0000256" key="1">
    <source>
        <dbReference type="ARBA" id="ARBA00022679"/>
    </source>
</evidence>
<keyword evidence="6" id="KW-0695">RNA-directed DNA polymerase</keyword>
<dbReference type="InterPro" id="IPR043128">
    <property type="entry name" value="Rev_trsase/Diguanyl_cyclase"/>
</dbReference>
<dbReference type="EMBL" id="UXSR01005533">
    <property type="protein sequence ID" value="VDD82569.1"/>
    <property type="molecule type" value="Genomic_DNA"/>
</dbReference>
<dbReference type="OrthoDB" id="6250772at2759"/>
<evidence type="ECO:0000313" key="8">
    <source>
        <dbReference type="EMBL" id="VDD82569.1"/>
    </source>
</evidence>
<evidence type="ECO:0000256" key="6">
    <source>
        <dbReference type="ARBA" id="ARBA00022918"/>
    </source>
</evidence>
<dbReference type="CDD" id="cd09274">
    <property type="entry name" value="RNase_HI_RT_Ty3"/>
    <property type="match status" value="1"/>
</dbReference>
<dbReference type="STRING" id="53468.A0A0R3ULL4"/>
<dbReference type="Pfam" id="PF17917">
    <property type="entry name" value="RT_RNaseH"/>
    <property type="match status" value="1"/>
</dbReference>
<dbReference type="InterPro" id="IPR043502">
    <property type="entry name" value="DNA/RNA_pol_sf"/>
</dbReference>
<keyword evidence="3" id="KW-0540">Nuclease</keyword>
<name>A0A0R3ULL4_MESCO</name>
<dbReference type="Gene3D" id="3.30.70.270">
    <property type="match status" value="1"/>
</dbReference>
<evidence type="ECO:0000256" key="4">
    <source>
        <dbReference type="ARBA" id="ARBA00022759"/>
    </source>
</evidence>
<reference evidence="10" key="1">
    <citation type="submission" date="2017-02" db="UniProtKB">
        <authorList>
            <consortium name="WormBaseParasite"/>
        </authorList>
    </citation>
    <scope>IDENTIFICATION</scope>
</reference>
<dbReference type="SUPFAM" id="SSF56672">
    <property type="entry name" value="DNA/RNA polymerases"/>
    <property type="match status" value="1"/>
</dbReference>
<dbReference type="InterPro" id="IPR041373">
    <property type="entry name" value="RT_RNaseH"/>
</dbReference>
<proteinExistence type="predicted"/>
<keyword evidence="2" id="KW-0548">Nucleotidyltransferase</keyword>
<keyword evidence="9" id="KW-1185">Reference proteome</keyword>
<gene>
    <name evidence="8" type="ORF">MCOS_LOCUS8572</name>
</gene>
<sequence length="410" mass="46043">MPCQLGLPEAENITTHLDGTTRGLLAGPLLYHRLDVYVGADISLNSPGPFEKRAPNTFMVFSAANGSSISTYGQKSLTLDLGLRRQFRWVFNITTVTHPIVGADFLGHFSLLIDLKNKRLIDTLTNLKFAFQVPEFEFLGHTVSDAGLRPTDIKVKEIREFPEEKSINQLRRFLNIVTFYRRFLPHTDQTLLPLTNLLRGSSKKLIMTAAGAVLQRTVNGVVQPLAYFSVKFNEAQKRYITFGRELLATYLAAKHFRYLLGGRQFTINTNHKPLAFANRWGSNLLSSGESRNLDYILQFSTDIRHVKGEDNAVADALSSSHIDAVNTSTHVDFEDIAIAHPSMMKLSECSDEKKRLSPSTTMEIRHPLFHSMSSAAQILKSLLISTNDYPELSSHLDLHVSTFMTRTSEL</sequence>
<dbReference type="GO" id="GO:0003964">
    <property type="term" value="F:RNA-directed DNA polymerase activity"/>
    <property type="evidence" value="ECO:0007669"/>
    <property type="project" value="UniProtKB-KW"/>
</dbReference>
<reference evidence="8 9" key="2">
    <citation type="submission" date="2018-10" db="EMBL/GenBank/DDBJ databases">
        <authorList>
            <consortium name="Pathogen Informatics"/>
        </authorList>
    </citation>
    <scope>NUCLEOTIDE SEQUENCE [LARGE SCALE GENOMIC DNA]</scope>
</reference>
<dbReference type="Proteomes" id="UP000267029">
    <property type="component" value="Unassembled WGS sequence"/>
</dbReference>
<dbReference type="AlphaFoldDB" id="A0A0R3ULL4"/>
<protein>
    <submittedName>
        <fullName evidence="10">RT_RNaseH domain-containing protein</fullName>
    </submittedName>
</protein>
<accession>A0A0R3ULL4</accession>
<evidence type="ECO:0000313" key="9">
    <source>
        <dbReference type="Proteomes" id="UP000267029"/>
    </source>
</evidence>
<keyword evidence="1" id="KW-0808">Transferase</keyword>
<evidence type="ECO:0000256" key="5">
    <source>
        <dbReference type="ARBA" id="ARBA00022801"/>
    </source>
</evidence>
<feature type="domain" description="Reverse transcriptase RNase H-like" evidence="7">
    <location>
        <begin position="208"/>
        <end position="278"/>
    </location>
</feature>
<dbReference type="WBParaSite" id="MCOS_0000857101-mRNA-1">
    <property type="protein sequence ID" value="MCOS_0000857101-mRNA-1"/>
    <property type="gene ID" value="MCOS_0000857101"/>
</dbReference>